<proteinExistence type="predicted"/>
<dbReference type="EMBL" id="JBBKAM010000004">
    <property type="protein sequence ID" value="MEJ8646304.1"/>
    <property type="molecule type" value="Genomic_DNA"/>
</dbReference>
<name>A0ABU8UEI7_9ACTN</name>
<sequence>MPEEAVEIREAQKLAWSNKLEKGFNTTDVPLEFGLLTAEVGEAFTAWRKRLPDFGEELADIVLYVAALAEMNDIDLAAEVEQKINKNQARAYERDSRGVLIRVREAGE</sequence>
<accession>A0ABU8UEI7</accession>
<comment type="caution">
    <text evidence="1">The sequence shown here is derived from an EMBL/GenBank/DDBJ whole genome shotgun (WGS) entry which is preliminary data.</text>
</comment>
<organism evidence="1 2">
    <name type="scientific">Streptomyces caledonius</name>
    <dbReference type="NCBI Taxonomy" id="3134107"/>
    <lineage>
        <taxon>Bacteria</taxon>
        <taxon>Bacillati</taxon>
        <taxon>Actinomycetota</taxon>
        <taxon>Actinomycetes</taxon>
        <taxon>Kitasatosporales</taxon>
        <taxon>Streptomycetaceae</taxon>
        <taxon>Streptomyces</taxon>
    </lineage>
</organism>
<protein>
    <recommendedName>
        <fullName evidence="3">NTP pyrophosphohydrolase MazG putative catalytic core domain-containing protein</fullName>
    </recommendedName>
</protein>
<evidence type="ECO:0008006" key="3">
    <source>
        <dbReference type="Google" id="ProtNLM"/>
    </source>
</evidence>
<keyword evidence="2" id="KW-1185">Reference proteome</keyword>
<gene>
    <name evidence="1" type="ORF">WKI68_43745</name>
</gene>
<reference evidence="1 2" key="1">
    <citation type="submission" date="2024-03" db="EMBL/GenBank/DDBJ databases">
        <title>Novel Streptomyces species of biotechnological and ecological value are a feature of Machair soil.</title>
        <authorList>
            <person name="Prole J.R."/>
            <person name="Goodfellow M."/>
            <person name="Allenby N."/>
            <person name="Ward A.C."/>
        </authorList>
    </citation>
    <scope>NUCLEOTIDE SEQUENCE [LARGE SCALE GENOMIC DNA]</scope>
    <source>
        <strain evidence="1 2">MS1.HAVA.3</strain>
    </source>
</reference>
<dbReference type="Proteomes" id="UP001382904">
    <property type="component" value="Unassembled WGS sequence"/>
</dbReference>
<dbReference type="SUPFAM" id="SSF101386">
    <property type="entry name" value="all-alpha NTP pyrophosphatases"/>
    <property type="match status" value="1"/>
</dbReference>
<evidence type="ECO:0000313" key="2">
    <source>
        <dbReference type="Proteomes" id="UP001382904"/>
    </source>
</evidence>
<dbReference type="Gene3D" id="1.10.287.1080">
    <property type="entry name" value="MazG-like"/>
    <property type="match status" value="1"/>
</dbReference>
<evidence type="ECO:0000313" key="1">
    <source>
        <dbReference type="EMBL" id="MEJ8646304.1"/>
    </source>
</evidence>